<dbReference type="AlphaFoldDB" id="A0A418KTA7"/>
<sequence>MALMPASLPVRAVRKARRIVRGRRRHREVADSPFRAAERILSPRYPEHLLTEPDDEPETDTVEAPPADDDAARRSPVPVTRAAGVLTPGTARRLSEVLAVTAVSPGARALGARVEPGDVLVVERAALQSGPWSTAETSSGTALLLEILDWCAEAREVEAPVVLLDSGDPPNVGTNLLRGAADVVLPRPQQVDPVLGPVPMSPVVSLLDRIARAAVEGDR</sequence>
<dbReference type="Proteomes" id="UP000284057">
    <property type="component" value="Unassembled WGS sequence"/>
</dbReference>
<organism evidence="2 3">
    <name type="scientific">Jiangella rhizosphaerae</name>
    <dbReference type="NCBI Taxonomy" id="2293569"/>
    <lineage>
        <taxon>Bacteria</taxon>
        <taxon>Bacillati</taxon>
        <taxon>Actinomycetota</taxon>
        <taxon>Actinomycetes</taxon>
        <taxon>Jiangellales</taxon>
        <taxon>Jiangellaceae</taxon>
        <taxon>Jiangella</taxon>
    </lineage>
</organism>
<protein>
    <submittedName>
        <fullName evidence="2">Uncharacterized protein</fullName>
    </submittedName>
</protein>
<name>A0A418KTA7_9ACTN</name>
<evidence type="ECO:0000256" key="1">
    <source>
        <dbReference type="SAM" id="MobiDB-lite"/>
    </source>
</evidence>
<evidence type="ECO:0000313" key="2">
    <source>
        <dbReference type="EMBL" id="RIQ28199.1"/>
    </source>
</evidence>
<reference evidence="2 3" key="1">
    <citation type="submission" date="2018-09" db="EMBL/GenBank/DDBJ databases">
        <title>Isolation, diversity and antifungal activity of actinobacteria from wheat.</title>
        <authorList>
            <person name="Han C."/>
        </authorList>
    </citation>
    <scope>NUCLEOTIDE SEQUENCE [LARGE SCALE GENOMIC DNA]</scope>
    <source>
        <strain evidence="2 3">NEAU-YY265</strain>
    </source>
</reference>
<feature type="region of interest" description="Disordered" evidence="1">
    <location>
        <begin position="43"/>
        <end position="77"/>
    </location>
</feature>
<keyword evidence="3" id="KW-1185">Reference proteome</keyword>
<gene>
    <name evidence="2" type="ORF">DY240_09180</name>
</gene>
<dbReference type="EMBL" id="QUAL01000082">
    <property type="protein sequence ID" value="RIQ28199.1"/>
    <property type="molecule type" value="Genomic_DNA"/>
</dbReference>
<evidence type="ECO:0000313" key="3">
    <source>
        <dbReference type="Proteomes" id="UP000284057"/>
    </source>
</evidence>
<comment type="caution">
    <text evidence="2">The sequence shown here is derived from an EMBL/GenBank/DDBJ whole genome shotgun (WGS) entry which is preliminary data.</text>
</comment>
<feature type="compositionally biased region" description="Acidic residues" evidence="1">
    <location>
        <begin position="52"/>
        <end position="69"/>
    </location>
</feature>
<proteinExistence type="predicted"/>
<accession>A0A418KTA7</accession>